<evidence type="ECO:0000256" key="4">
    <source>
        <dbReference type="ARBA" id="ARBA00022692"/>
    </source>
</evidence>
<evidence type="ECO:0000256" key="6">
    <source>
        <dbReference type="ARBA" id="ARBA00022832"/>
    </source>
</evidence>
<dbReference type="PROSITE" id="PS00476">
    <property type="entry name" value="FATTY_ACID_DESATUR_1"/>
    <property type="match status" value="1"/>
</dbReference>
<dbReference type="GO" id="GO:0005789">
    <property type="term" value="C:endoplasmic reticulum membrane"/>
    <property type="evidence" value="ECO:0007669"/>
    <property type="project" value="TreeGrafter"/>
</dbReference>
<reference evidence="17" key="1">
    <citation type="submission" date="2022-07" db="EMBL/GenBank/DDBJ databases">
        <title>Genome Sequence of Physisporinus lineatus.</title>
        <authorList>
            <person name="Buettner E."/>
        </authorList>
    </citation>
    <scope>NUCLEOTIDE SEQUENCE</scope>
    <source>
        <strain evidence="17">VT162</strain>
    </source>
</reference>
<comment type="subcellular location">
    <subcellularLocation>
        <location evidence="1">Membrane</location>
        <topology evidence="1">Multi-pass membrane protein</topology>
    </subcellularLocation>
</comment>
<dbReference type="SMART" id="SM01117">
    <property type="entry name" value="Cyt-b5"/>
    <property type="match status" value="1"/>
</dbReference>
<protein>
    <recommendedName>
        <fullName evidence="13">Acyl-CoA desaturase</fullName>
        <ecNumber evidence="13">1.14.19.1</ecNumber>
    </recommendedName>
</protein>
<keyword evidence="13" id="KW-0249">Electron transport</keyword>
<evidence type="ECO:0000256" key="9">
    <source>
        <dbReference type="ARBA" id="ARBA00023004"/>
    </source>
</evidence>
<dbReference type="InterPro" id="IPR015876">
    <property type="entry name" value="Acyl-CoA_DS"/>
</dbReference>
<dbReference type="PIRSF" id="PIRSF000345">
    <property type="entry name" value="OLE1"/>
    <property type="match status" value="1"/>
</dbReference>
<keyword evidence="12 13" id="KW-0275">Fatty acid biosynthesis</keyword>
<dbReference type="InterPro" id="IPR001522">
    <property type="entry name" value="FADS-1_CS"/>
</dbReference>
<sequence length="453" mass="51607">MVMSVEHSQAPATQNSEGNARHSPALKRRCPSFFISLLHRLLGPPTKFNVLRSWIRQIIWFNLLTVLTTPLLSLYGVLTTTSNSNTIFFSIAYYILNMIGVTAGKFAQGLISYTASKPLELFLAVVGAGSVQGSIKWWCRHHRAHHRYTDTHLDPYGGHHGFWWSHIGWMLVESKAKPGQVEIDDLKRNPIVAWQHRWFFHLAAVFGLLLPAAIPGCLWGDWRGGLFFAGLLRLTCVHHSIFCVNSLAHWLGEASFDDKLTPRDHFFTALVTLGEGYHNFHHQFPMDYRNAVKWYQWDPTKWFIACCEILGLASHLQRSPDGEIRKSQFTMQVKQLKEVQDDISWPLTSDELPVIEWSDFQEQSEKRPLILVAGFIHDVEDFAGRHPGGEKLVRKYVGKDATTAFVGGVYDHSNAARNSDLGKLALLDWVSSTRRHRKLELRGRLSMALSKDK</sequence>
<evidence type="ECO:0000313" key="18">
    <source>
        <dbReference type="Proteomes" id="UP001212997"/>
    </source>
</evidence>
<keyword evidence="18" id="KW-1185">Reference proteome</keyword>
<evidence type="ECO:0000256" key="10">
    <source>
        <dbReference type="ARBA" id="ARBA00023098"/>
    </source>
</evidence>
<dbReference type="InterPro" id="IPR036400">
    <property type="entry name" value="Cyt_B5-like_heme/steroid_sf"/>
</dbReference>
<proteinExistence type="inferred from homology"/>
<feature type="compositionally biased region" description="Polar residues" evidence="14">
    <location>
        <begin position="1"/>
        <end position="18"/>
    </location>
</feature>
<gene>
    <name evidence="17" type="ORF">NLI96_g6129</name>
</gene>
<dbReference type="InterPro" id="IPR005804">
    <property type="entry name" value="FA_desaturase_dom"/>
</dbReference>
<evidence type="ECO:0000256" key="3">
    <source>
        <dbReference type="ARBA" id="ARBA00022516"/>
    </source>
</evidence>
<dbReference type="Pfam" id="PF00487">
    <property type="entry name" value="FA_desaturase"/>
    <property type="match status" value="1"/>
</dbReference>
<dbReference type="PANTHER" id="PTHR11351:SF31">
    <property type="entry name" value="DESATURASE 1, ISOFORM A-RELATED"/>
    <property type="match status" value="1"/>
</dbReference>
<keyword evidence="13" id="KW-0349">Heme</keyword>
<dbReference type="Gene3D" id="3.10.120.10">
    <property type="entry name" value="Cytochrome b5-like heme/steroid binding domain"/>
    <property type="match status" value="1"/>
</dbReference>
<evidence type="ECO:0000256" key="13">
    <source>
        <dbReference type="PIRNR" id="PIRNR000345"/>
    </source>
</evidence>
<dbReference type="PRINTS" id="PR00075">
    <property type="entry name" value="FACDDSATRASE"/>
</dbReference>
<dbReference type="InterPro" id="IPR001199">
    <property type="entry name" value="Cyt_B5-like_heme/steroid-bd"/>
</dbReference>
<evidence type="ECO:0000256" key="8">
    <source>
        <dbReference type="ARBA" id="ARBA00023002"/>
    </source>
</evidence>
<keyword evidence="3 13" id="KW-0444">Lipid biosynthesis</keyword>
<evidence type="ECO:0000256" key="2">
    <source>
        <dbReference type="ARBA" id="ARBA00009295"/>
    </source>
</evidence>
<dbReference type="AlphaFoldDB" id="A0AAD5V1N2"/>
<keyword evidence="9 13" id="KW-0408">Iron</keyword>
<evidence type="ECO:0000256" key="14">
    <source>
        <dbReference type="SAM" id="MobiDB-lite"/>
    </source>
</evidence>
<feature type="transmembrane region" description="Helical" evidence="15">
    <location>
        <begin position="87"/>
        <end position="107"/>
    </location>
</feature>
<organism evidence="17 18">
    <name type="scientific">Meripilus lineatus</name>
    <dbReference type="NCBI Taxonomy" id="2056292"/>
    <lineage>
        <taxon>Eukaryota</taxon>
        <taxon>Fungi</taxon>
        <taxon>Dikarya</taxon>
        <taxon>Basidiomycota</taxon>
        <taxon>Agaricomycotina</taxon>
        <taxon>Agaricomycetes</taxon>
        <taxon>Polyporales</taxon>
        <taxon>Meripilaceae</taxon>
        <taxon>Meripilus</taxon>
    </lineage>
</organism>
<dbReference type="SUPFAM" id="SSF55856">
    <property type="entry name" value="Cytochrome b5-like heme/steroid binding domain"/>
    <property type="match status" value="1"/>
</dbReference>
<keyword evidence="11 15" id="KW-0472">Membrane</keyword>
<dbReference type="EMBL" id="JANAWD010000217">
    <property type="protein sequence ID" value="KAJ3483709.1"/>
    <property type="molecule type" value="Genomic_DNA"/>
</dbReference>
<evidence type="ECO:0000256" key="12">
    <source>
        <dbReference type="ARBA" id="ARBA00023160"/>
    </source>
</evidence>
<keyword evidence="5 13" id="KW-0479">Metal-binding</keyword>
<keyword evidence="8 13" id="KW-0560">Oxidoreductase</keyword>
<evidence type="ECO:0000259" key="16">
    <source>
        <dbReference type="PROSITE" id="PS50255"/>
    </source>
</evidence>
<comment type="cofactor">
    <cofactor evidence="13">
        <name>Fe(2+)</name>
        <dbReference type="ChEBI" id="CHEBI:29033"/>
    </cofactor>
    <text evidence="13">Expected to bind 2 Fe(2+) ions per subunit.</text>
</comment>
<feature type="domain" description="Cytochrome b5 heme-binding" evidence="16">
    <location>
        <begin position="361"/>
        <end position="418"/>
    </location>
</feature>
<evidence type="ECO:0000256" key="1">
    <source>
        <dbReference type="ARBA" id="ARBA00004141"/>
    </source>
</evidence>
<dbReference type="CDD" id="cd03505">
    <property type="entry name" value="Delta9-FADS-like"/>
    <property type="match status" value="1"/>
</dbReference>
<keyword evidence="6 13" id="KW-0276">Fatty acid metabolism</keyword>
<dbReference type="Proteomes" id="UP001212997">
    <property type="component" value="Unassembled WGS sequence"/>
</dbReference>
<keyword evidence="10 13" id="KW-0443">Lipid metabolism</keyword>
<dbReference type="InterPro" id="IPR009160">
    <property type="entry name" value="Acyl-CoA_deSatase_haem/ster-bd"/>
</dbReference>
<dbReference type="PANTHER" id="PTHR11351">
    <property type="entry name" value="ACYL-COA DESATURASE"/>
    <property type="match status" value="1"/>
</dbReference>
<dbReference type="GO" id="GO:0005506">
    <property type="term" value="F:iron ion binding"/>
    <property type="evidence" value="ECO:0007669"/>
    <property type="project" value="TreeGrafter"/>
</dbReference>
<accession>A0AAD5V1N2</accession>
<comment type="caution">
    <text evidence="17">The sequence shown here is derived from an EMBL/GenBank/DDBJ whole genome shotgun (WGS) entry which is preliminary data.</text>
</comment>
<dbReference type="PROSITE" id="PS50255">
    <property type="entry name" value="CYTOCHROME_B5_2"/>
    <property type="match status" value="1"/>
</dbReference>
<dbReference type="Pfam" id="PF00173">
    <property type="entry name" value="Cyt-b5"/>
    <property type="match status" value="1"/>
</dbReference>
<feature type="transmembrane region" description="Helical" evidence="15">
    <location>
        <begin position="58"/>
        <end position="75"/>
    </location>
</feature>
<feature type="region of interest" description="Disordered" evidence="14">
    <location>
        <begin position="1"/>
        <end position="24"/>
    </location>
</feature>
<keyword evidence="13" id="KW-0813">Transport</keyword>
<feature type="transmembrane region" description="Helical" evidence="15">
    <location>
        <begin position="198"/>
        <end position="219"/>
    </location>
</feature>
<evidence type="ECO:0000256" key="15">
    <source>
        <dbReference type="SAM" id="Phobius"/>
    </source>
</evidence>
<dbReference type="GO" id="GO:0006636">
    <property type="term" value="P:unsaturated fatty acid biosynthetic process"/>
    <property type="evidence" value="ECO:0007669"/>
    <property type="project" value="UniProtKB-UniRule"/>
</dbReference>
<evidence type="ECO:0000313" key="17">
    <source>
        <dbReference type="EMBL" id="KAJ3483709.1"/>
    </source>
</evidence>
<evidence type="ECO:0000256" key="7">
    <source>
        <dbReference type="ARBA" id="ARBA00022989"/>
    </source>
</evidence>
<comment type="similarity">
    <text evidence="2 13">Belongs to the fatty acid desaturase type 1 family.</text>
</comment>
<comment type="catalytic activity">
    <reaction evidence="13">
        <text>octadecanoyl-CoA + 2 Fe(II)-[cytochrome b5] + O2 + 2 H(+) = (9Z)-octadecenoyl-CoA + 2 Fe(III)-[cytochrome b5] + 2 H2O</text>
        <dbReference type="Rhea" id="RHEA:19721"/>
        <dbReference type="Rhea" id="RHEA-COMP:10438"/>
        <dbReference type="Rhea" id="RHEA-COMP:10439"/>
        <dbReference type="ChEBI" id="CHEBI:15377"/>
        <dbReference type="ChEBI" id="CHEBI:15378"/>
        <dbReference type="ChEBI" id="CHEBI:15379"/>
        <dbReference type="ChEBI" id="CHEBI:29033"/>
        <dbReference type="ChEBI" id="CHEBI:29034"/>
        <dbReference type="ChEBI" id="CHEBI:57387"/>
        <dbReference type="ChEBI" id="CHEBI:57394"/>
        <dbReference type="EC" id="1.14.19.1"/>
    </reaction>
</comment>
<dbReference type="GO" id="GO:0004768">
    <property type="term" value="F:stearoyl-CoA 9-desaturase activity"/>
    <property type="evidence" value="ECO:0007669"/>
    <property type="project" value="UniProtKB-UniRule"/>
</dbReference>
<dbReference type="EC" id="1.14.19.1" evidence="13"/>
<evidence type="ECO:0000256" key="5">
    <source>
        <dbReference type="ARBA" id="ARBA00022723"/>
    </source>
</evidence>
<name>A0AAD5V1N2_9APHY</name>
<comment type="function">
    <text evidence="13">Stearoyl-CoA desaturase that utilizes O(2) and electrons from reduced cytochrome b5 to introduce the first double bond into saturated fatty acyl-CoA substrates.</text>
</comment>
<evidence type="ECO:0000256" key="11">
    <source>
        <dbReference type="ARBA" id="ARBA00023136"/>
    </source>
</evidence>
<keyword evidence="7 15" id="KW-1133">Transmembrane helix</keyword>
<keyword evidence="4 15" id="KW-0812">Transmembrane</keyword>